<accession>X1F3E7</accession>
<name>X1F3E7_9ZZZZ</name>
<protein>
    <submittedName>
        <fullName evidence="1">Uncharacterized protein</fullName>
    </submittedName>
</protein>
<sequence length="55" mass="6599">RLITSVAKKKEYILNNKDTVIIIYDLFYDDERYRIIDTLVEEIHGAELKRRTKNA</sequence>
<dbReference type="AlphaFoldDB" id="X1F3E7"/>
<dbReference type="EMBL" id="BART01041570">
    <property type="protein sequence ID" value="GAH27080.1"/>
    <property type="molecule type" value="Genomic_DNA"/>
</dbReference>
<feature type="non-terminal residue" evidence="1">
    <location>
        <position position="1"/>
    </location>
</feature>
<gene>
    <name evidence="1" type="ORF">S01H4_66796</name>
</gene>
<organism evidence="1">
    <name type="scientific">marine sediment metagenome</name>
    <dbReference type="NCBI Taxonomy" id="412755"/>
    <lineage>
        <taxon>unclassified sequences</taxon>
        <taxon>metagenomes</taxon>
        <taxon>ecological metagenomes</taxon>
    </lineage>
</organism>
<proteinExistence type="predicted"/>
<evidence type="ECO:0000313" key="1">
    <source>
        <dbReference type="EMBL" id="GAH27080.1"/>
    </source>
</evidence>
<reference evidence="1" key="1">
    <citation type="journal article" date="2014" name="Front. Microbiol.">
        <title>High frequency of phylogenetically diverse reductive dehalogenase-homologous genes in deep subseafloor sedimentary metagenomes.</title>
        <authorList>
            <person name="Kawai M."/>
            <person name="Futagami T."/>
            <person name="Toyoda A."/>
            <person name="Takaki Y."/>
            <person name="Nishi S."/>
            <person name="Hori S."/>
            <person name="Arai W."/>
            <person name="Tsubouchi T."/>
            <person name="Morono Y."/>
            <person name="Uchiyama I."/>
            <person name="Ito T."/>
            <person name="Fujiyama A."/>
            <person name="Inagaki F."/>
            <person name="Takami H."/>
        </authorList>
    </citation>
    <scope>NUCLEOTIDE SEQUENCE</scope>
    <source>
        <strain evidence="1">Expedition CK06-06</strain>
    </source>
</reference>
<comment type="caution">
    <text evidence="1">The sequence shown here is derived from an EMBL/GenBank/DDBJ whole genome shotgun (WGS) entry which is preliminary data.</text>
</comment>